<dbReference type="PANTHER" id="PTHR47577:SF2">
    <property type="entry name" value="THAP DOMAIN CONTAINING 9"/>
    <property type="match status" value="1"/>
</dbReference>
<name>A0A026VUN8_OOCBI</name>
<dbReference type="InterPro" id="IPR048367">
    <property type="entry name" value="TNP-like_RNaseH_C"/>
</dbReference>
<accession>A0A026VUN8</accession>
<dbReference type="AlphaFoldDB" id="A0A026VUN8"/>
<evidence type="ECO:0000259" key="2">
    <source>
        <dbReference type="Pfam" id="PF21788"/>
    </source>
</evidence>
<evidence type="ECO:0000313" key="4">
    <source>
        <dbReference type="EMBL" id="EZA47390.1"/>
    </source>
</evidence>
<proteinExistence type="predicted"/>
<dbReference type="Pfam" id="PF21787">
    <property type="entry name" value="TNP-like_RNaseH_N"/>
    <property type="match status" value="1"/>
</dbReference>
<evidence type="ECO:0000313" key="5">
    <source>
        <dbReference type="Proteomes" id="UP000053097"/>
    </source>
</evidence>
<reference evidence="4 5" key="1">
    <citation type="journal article" date="2014" name="Curr. Biol.">
        <title>The genome of the clonal raider ant Cerapachys biroi.</title>
        <authorList>
            <person name="Oxley P.R."/>
            <person name="Ji L."/>
            <person name="Fetter-Pruneda I."/>
            <person name="McKenzie S.K."/>
            <person name="Li C."/>
            <person name="Hu H."/>
            <person name="Zhang G."/>
            <person name="Kronauer D.J."/>
        </authorList>
    </citation>
    <scope>NUCLEOTIDE SEQUENCE [LARGE SCALE GENOMIC DNA]</scope>
</reference>
<dbReference type="InterPro" id="IPR048366">
    <property type="entry name" value="TNP-like_GBD"/>
</dbReference>
<gene>
    <name evidence="4" type="ORF">X777_16329</name>
</gene>
<evidence type="ECO:0000259" key="1">
    <source>
        <dbReference type="Pfam" id="PF21787"/>
    </source>
</evidence>
<dbReference type="PANTHER" id="PTHR47577">
    <property type="entry name" value="THAP DOMAIN-CONTAINING PROTEIN 6"/>
    <property type="match status" value="1"/>
</dbReference>
<protein>
    <submittedName>
        <fullName evidence="4">THAP domain-containing protein</fullName>
    </submittedName>
</protein>
<dbReference type="InterPro" id="IPR048365">
    <property type="entry name" value="TNP-like_RNaseH_N"/>
</dbReference>
<feature type="domain" description="Transposable element P transposase-like RNase H" evidence="1">
    <location>
        <begin position="1"/>
        <end position="63"/>
    </location>
</feature>
<keyword evidence="5" id="KW-1185">Reference proteome</keyword>
<sequence length="314" mass="36777">MLVALNDHWKVPVGYFLIDSLNGNERASLLEKCFELIYETGIILHSVTFDGVIVNLSMCTALGANFVVGENFKPYIINNMTKENIFCFFDPCHMLKLVRNTLGDKLELRHKGKSIYWQNIVLKKFQETEALQFCSQYVPERFKYPEETALFCSMFNDAFDILNVRSKFCKKKKCNMPLTNENYNKLKTYAGNIIEYIKQFKYYNHLITPDPLLFFTQHTKSQNIKQLQYSTNESILQSNRKTGFLGFIICLTNMFDLFHTLKEKGLKYLLTYKINQDHLETVFSALRSRAGFNDNPNAKQFESSYKRLLVRHEI</sequence>
<dbReference type="EMBL" id="KK107864">
    <property type="protein sequence ID" value="EZA47390.1"/>
    <property type="molecule type" value="Genomic_DNA"/>
</dbReference>
<dbReference type="OMA" id="TKENIFC"/>
<feature type="domain" description="Transposable element P transposase-like GTP-binding insertion" evidence="2">
    <location>
        <begin position="129"/>
        <end position="173"/>
    </location>
</feature>
<feature type="domain" description="Transposable element P transposase-like RNase H C-terminal" evidence="3">
    <location>
        <begin position="272"/>
        <end position="306"/>
    </location>
</feature>
<organism evidence="4 5">
    <name type="scientific">Ooceraea biroi</name>
    <name type="common">Clonal raider ant</name>
    <name type="synonym">Cerapachys biroi</name>
    <dbReference type="NCBI Taxonomy" id="2015173"/>
    <lineage>
        <taxon>Eukaryota</taxon>
        <taxon>Metazoa</taxon>
        <taxon>Ecdysozoa</taxon>
        <taxon>Arthropoda</taxon>
        <taxon>Hexapoda</taxon>
        <taxon>Insecta</taxon>
        <taxon>Pterygota</taxon>
        <taxon>Neoptera</taxon>
        <taxon>Endopterygota</taxon>
        <taxon>Hymenoptera</taxon>
        <taxon>Apocrita</taxon>
        <taxon>Aculeata</taxon>
        <taxon>Formicoidea</taxon>
        <taxon>Formicidae</taxon>
        <taxon>Dorylinae</taxon>
        <taxon>Ooceraea</taxon>
    </lineage>
</organism>
<evidence type="ECO:0000259" key="3">
    <source>
        <dbReference type="Pfam" id="PF21789"/>
    </source>
</evidence>
<dbReference type="Proteomes" id="UP000053097">
    <property type="component" value="Unassembled WGS sequence"/>
</dbReference>
<dbReference type="STRING" id="2015173.A0A026VUN8"/>
<dbReference type="Pfam" id="PF21789">
    <property type="entry name" value="TNP-like_RNaseH_C"/>
    <property type="match status" value="1"/>
</dbReference>
<dbReference type="Pfam" id="PF21788">
    <property type="entry name" value="TNP-like_GBD"/>
    <property type="match status" value="1"/>
</dbReference>